<proteinExistence type="predicted"/>
<evidence type="ECO:0000256" key="1">
    <source>
        <dbReference type="SAM" id="MobiDB-lite"/>
    </source>
</evidence>
<dbReference type="KEGG" id="ehx:EMIHUDRAFT_219365"/>
<dbReference type="SUPFAM" id="SSF54160">
    <property type="entry name" value="Chromo domain-like"/>
    <property type="match status" value="1"/>
</dbReference>
<reference evidence="3" key="2">
    <citation type="submission" date="2024-10" db="UniProtKB">
        <authorList>
            <consortium name="EnsemblProtists"/>
        </authorList>
    </citation>
    <scope>IDENTIFICATION</scope>
</reference>
<dbReference type="GeneID" id="17252476"/>
<dbReference type="Proteomes" id="UP000013827">
    <property type="component" value="Unassembled WGS sequence"/>
</dbReference>
<feature type="compositionally biased region" description="Low complexity" evidence="1">
    <location>
        <begin position="55"/>
        <end position="69"/>
    </location>
</feature>
<evidence type="ECO:0000313" key="3">
    <source>
        <dbReference type="EnsemblProtists" id="EOD06444"/>
    </source>
</evidence>
<sequence>MPACEIDSSLGDEFAILESTVPISDPEKLPGTTQMAPPPAPARRRMAYRTGYTLAQEAARAAATQQPSGATPPAQPEALDGPSSPGVRPDVPADATRGSPEYDKCGTFGCILRDRHPGLHVFGRLPGRQVADGAEAAAATAAAQRRKPVSKKGSKKPKRSDAAPAKEEDLWANAEPALRAGWTAGARLECYCVRIRQWTGAKALDARGEGTSRELLVHYMGWNSRWDEWVCLRSGRLRAPETTPGLG</sequence>
<feature type="domain" description="Tudor-knot" evidence="2">
    <location>
        <begin position="190"/>
        <end position="230"/>
    </location>
</feature>
<feature type="region of interest" description="Disordered" evidence="1">
    <location>
        <begin position="18"/>
        <end position="100"/>
    </location>
</feature>
<feature type="compositionally biased region" description="Basic and acidic residues" evidence="1">
    <location>
        <begin position="159"/>
        <end position="168"/>
    </location>
</feature>
<feature type="region of interest" description="Disordered" evidence="1">
    <location>
        <begin position="136"/>
        <end position="168"/>
    </location>
</feature>
<dbReference type="Pfam" id="PF11717">
    <property type="entry name" value="Tudor-knot"/>
    <property type="match status" value="1"/>
</dbReference>
<evidence type="ECO:0000313" key="4">
    <source>
        <dbReference type="Proteomes" id="UP000013827"/>
    </source>
</evidence>
<dbReference type="InterPro" id="IPR025995">
    <property type="entry name" value="Tudor-knot"/>
</dbReference>
<dbReference type="PaxDb" id="2903-EOD06444"/>
<dbReference type="RefSeq" id="XP_005758873.1">
    <property type="nucleotide sequence ID" value="XM_005758816.1"/>
</dbReference>
<dbReference type="CDD" id="cd20104">
    <property type="entry name" value="MBT_PHF20L1-like"/>
    <property type="match status" value="1"/>
</dbReference>
<dbReference type="AlphaFoldDB" id="A0A0D3I5A9"/>
<dbReference type="Gene3D" id="2.30.30.140">
    <property type="match status" value="1"/>
</dbReference>
<organism evidence="3 4">
    <name type="scientific">Emiliania huxleyi (strain CCMP1516)</name>
    <dbReference type="NCBI Taxonomy" id="280463"/>
    <lineage>
        <taxon>Eukaryota</taxon>
        <taxon>Haptista</taxon>
        <taxon>Haptophyta</taxon>
        <taxon>Prymnesiophyceae</taxon>
        <taxon>Isochrysidales</taxon>
        <taxon>Noelaerhabdaceae</taxon>
        <taxon>Emiliania</taxon>
    </lineage>
</organism>
<protein>
    <recommendedName>
        <fullName evidence="2">Tudor-knot domain-containing protein</fullName>
    </recommendedName>
</protein>
<keyword evidence="4" id="KW-1185">Reference proteome</keyword>
<dbReference type="InterPro" id="IPR016197">
    <property type="entry name" value="Chromo-like_dom_sf"/>
</dbReference>
<feature type="compositionally biased region" description="Basic residues" evidence="1">
    <location>
        <begin position="144"/>
        <end position="158"/>
    </location>
</feature>
<accession>A0A0D3I5A9</accession>
<evidence type="ECO:0000259" key="2">
    <source>
        <dbReference type="Pfam" id="PF11717"/>
    </source>
</evidence>
<dbReference type="HOGENOM" id="CLU_1126257_0_0_1"/>
<name>A0A0D3I5A9_EMIH1</name>
<dbReference type="EnsemblProtists" id="EOD06444">
    <property type="protein sequence ID" value="EOD06444"/>
    <property type="gene ID" value="EMIHUDRAFT_219365"/>
</dbReference>
<reference evidence="4" key="1">
    <citation type="journal article" date="2013" name="Nature">
        <title>Pan genome of the phytoplankton Emiliania underpins its global distribution.</title>
        <authorList>
            <person name="Read B.A."/>
            <person name="Kegel J."/>
            <person name="Klute M.J."/>
            <person name="Kuo A."/>
            <person name="Lefebvre S.C."/>
            <person name="Maumus F."/>
            <person name="Mayer C."/>
            <person name="Miller J."/>
            <person name="Monier A."/>
            <person name="Salamov A."/>
            <person name="Young J."/>
            <person name="Aguilar M."/>
            <person name="Claverie J.M."/>
            <person name="Frickenhaus S."/>
            <person name="Gonzalez K."/>
            <person name="Herman E.K."/>
            <person name="Lin Y.C."/>
            <person name="Napier J."/>
            <person name="Ogata H."/>
            <person name="Sarno A.F."/>
            <person name="Shmutz J."/>
            <person name="Schroeder D."/>
            <person name="de Vargas C."/>
            <person name="Verret F."/>
            <person name="von Dassow P."/>
            <person name="Valentin K."/>
            <person name="Van de Peer Y."/>
            <person name="Wheeler G."/>
            <person name="Dacks J.B."/>
            <person name="Delwiche C.F."/>
            <person name="Dyhrman S.T."/>
            <person name="Glockner G."/>
            <person name="John U."/>
            <person name="Richards T."/>
            <person name="Worden A.Z."/>
            <person name="Zhang X."/>
            <person name="Grigoriev I.V."/>
            <person name="Allen A.E."/>
            <person name="Bidle K."/>
            <person name="Borodovsky M."/>
            <person name="Bowler C."/>
            <person name="Brownlee C."/>
            <person name="Cock J.M."/>
            <person name="Elias M."/>
            <person name="Gladyshev V.N."/>
            <person name="Groth M."/>
            <person name="Guda C."/>
            <person name="Hadaegh A."/>
            <person name="Iglesias-Rodriguez M.D."/>
            <person name="Jenkins J."/>
            <person name="Jones B.M."/>
            <person name="Lawson T."/>
            <person name="Leese F."/>
            <person name="Lindquist E."/>
            <person name="Lobanov A."/>
            <person name="Lomsadze A."/>
            <person name="Malik S.B."/>
            <person name="Marsh M.E."/>
            <person name="Mackinder L."/>
            <person name="Mock T."/>
            <person name="Mueller-Roeber B."/>
            <person name="Pagarete A."/>
            <person name="Parker M."/>
            <person name="Probert I."/>
            <person name="Quesneville H."/>
            <person name="Raines C."/>
            <person name="Rensing S.A."/>
            <person name="Riano-Pachon D.M."/>
            <person name="Richier S."/>
            <person name="Rokitta S."/>
            <person name="Shiraiwa Y."/>
            <person name="Soanes D.M."/>
            <person name="van der Giezen M."/>
            <person name="Wahlund T.M."/>
            <person name="Williams B."/>
            <person name="Wilson W."/>
            <person name="Wolfe G."/>
            <person name="Wurch L.L."/>
        </authorList>
    </citation>
    <scope>NUCLEOTIDE SEQUENCE</scope>
</reference>